<organism evidence="2 3">
    <name type="scientific">Ditylenchus dipsaci</name>
    <dbReference type="NCBI Taxonomy" id="166011"/>
    <lineage>
        <taxon>Eukaryota</taxon>
        <taxon>Metazoa</taxon>
        <taxon>Ecdysozoa</taxon>
        <taxon>Nematoda</taxon>
        <taxon>Chromadorea</taxon>
        <taxon>Rhabditida</taxon>
        <taxon>Tylenchina</taxon>
        <taxon>Tylenchomorpha</taxon>
        <taxon>Sphaerularioidea</taxon>
        <taxon>Anguinidae</taxon>
        <taxon>Anguininae</taxon>
        <taxon>Ditylenchus</taxon>
    </lineage>
</organism>
<sequence>MKVKGTRASRAPRAQSDQVRAMVNRRSKGTENLQGPRSGQVPGHSHRSSRETEASKGSRATRCGPWSTEVRAREPPRASKGRERPGTGHGLPKDKGTEDLQGL</sequence>
<feature type="compositionally biased region" description="Basic and acidic residues" evidence="1">
    <location>
        <begin position="70"/>
        <end position="103"/>
    </location>
</feature>
<evidence type="ECO:0000313" key="2">
    <source>
        <dbReference type="Proteomes" id="UP000887574"/>
    </source>
</evidence>
<feature type="region of interest" description="Disordered" evidence="1">
    <location>
        <begin position="1"/>
        <end position="103"/>
    </location>
</feature>
<keyword evidence="2" id="KW-1185">Reference proteome</keyword>
<evidence type="ECO:0000313" key="3">
    <source>
        <dbReference type="WBParaSite" id="jg9995"/>
    </source>
</evidence>
<name>A0A915EX86_9BILA</name>
<protein>
    <submittedName>
        <fullName evidence="3">Uncharacterized protein</fullName>
    </submittedName>
</protein>
<accession>A0A915EX86</accession>
<evidence type="ECO:0000256" key="1">
    <source>
        <dbReference type="SAM" id="MobiDB-lite"/>
    </source>
</evidence>
<dbReference type="WBParaSite" id="jg9995">
    <property type="protein sequence ID" value="jg9995"/>
    <property type="gene ID" value="jg9995"/>
</dbReference>
<reference evidence="3" key="1">
    <citation type="submission" date="2022-11" db="UniProtKB">
        <authorList>
            <consortium name="WormBaseParasite"/>
        </authorList>
    </citation>
    <scope>IDENTIFICATION</scope>
</reference>
<proteinExistence type="predicted"/>
<dbReference type="Proteomes" id="UP000887574">
    <property type="component" value="Unplaced"/>
</dbReference>
<dbReference type="AlphaFoldDB" id="A0A915EX86"/>